<reference evidence="1 2" key="1">
    <citation type="submission" date="2015-12" db="EMBL/GenBank/DDBJ databases">
        <authorList>
            <person name="Shamseldin A."/>
            <person name="Moawad H."/>
            <person name="Abd El-Rahim W.M."/>
            <person name="Sadowsky M.J."/>
        </authorList>
    </citation>
    <scope>NUCLEOTIDE SEQUENCE [LARGE SCALE GENOMIC DNA]</scope>
    <source>
        <strain evidence="1 2">WF1</strain>
    </source>
</reference>
<dbReference type="EMBL" id="LPUF01000001">
    <property type="protein sequence ID" value="OQK18614.1"/>
    <property type="molecule type" value="Genomic_DNA"/>
</dbReference>
<gene>
    <name evidence="1" type="ORF">AU255_12610</name>
</gene>
<dbReference type="Proteomes" id="UP000191980">
    <property type="component" value="Unassembled WGS sequence"/>
</dbReference>
<protein>
    <submittedName>
        <fullName evidence="1">Uncharacterized protein</fullName>
    </submittedName>
</protein>
<dbReference type="STRING" id="1420851.AU255_12610"/>
<evidence type="ECO:0000313" key="2">
    <source>
        <dbReference type="Proteomes" id="UP000191980"/>
    </source>
</evidence>
<accession>A0A1V8MAJ0</accession>
<proteinExistence type="predicted"/>
<sequence>MNLCCFTYQVAIQIANNELSPNPDLHHPLCYKGVHQAKELQEISGCSNQAVHDEQKRQRKTDAEKC</sequence>
<dbReference type="AlphaFoldDB" id="A0A1V8MAJ0"/>
<comment type="caution">
    <text evidence="1">The sequence shown here is derived from an EMBL/GenBank/DDBJ whole genome shotgun (WGS) entry which is preliminary data.</text>
</comment>
<keyword evidence="2" id="KW-1185">Reference proteome</keyword>
<evidence type="ECO:0000313" key="1">
    <source>
        <dbReference type="EMBL" id="OQK18614.1"/>
    </source>
</evidence>
<organism evidence="1 2">
    <name type="scientific">Methyloprofundus sedimenti</name>
    <dbReference type="NCBI Taxonomy" id="1420851"/>
    <lineage>
        <taxon>Bacteria</taxon>
        <taxon>Pseudomonadati</taxon>
        <taxon>Pseudomonadota</taxon>
        <taxon>Gammaproteobacteria</taxon>
        <taxon>Methylococcales</taxon>
        <taxon>Methylococcaceae</taxon>
        <taxon>Methyloprofundus</taxon>
    </lineage>
</organism>
<name>A0A1V8MAJ0_9GAMM</name>